<proteinExistence type="predicted"/>
<dbReference type="Proteomes" id="UP000324351">
    <property type="component" value="Unassembled WGS sequence"/>
</dbReference>
<dbReference type="PANTHER" id="PTHR33371:SF17">
    <property type="entry name" value="MCE-FAMILY PROTEIN MCE1B"/>
    <property type="match status" value="1"/>
</dbReference>
<dbReference type="RefSeq" id="WP_149751219.1">
    <property type="nucleotide sequence ID" value="NZ_VUJW01000009.1"/>
</dbReference>
<dbReference type="EMBL" id="VUJW01000009">
    <property type="protein sequence ID" value="KAA1426143.1"/>
    <property type="molecule type" value="Genomic_DNA"/>
</dbReference>
<dbReference type="InterPro" id="IPR024516">
    <property type="entry name" value="Mce_C"/>
</dbReference>
<accession>A0A5B1LZL7</accession>
<dbReference type="AlphaFoldDB" id="A0A5B1LZL7"/>
<keyword evidence="5" id="KW-1185">Reference proteome</keyword>
<dbReference type="InterPro" id="IPR003399">
    <property type="entry name" value="Mce/MlaD"/>
</dbReference>
<feature type="domain" description="Mce/MlaD" evidence="2">
    <location>
        <begin position="41"/>
        <end position="117"/>
    </location>
</feature>
<evidence type="ECO:0000259" key="3">
    <source>
        <dbReference type="Pfam" id="PF11887"/>
    </source>
</evidence>
<dbReference type="InterPro" id="IPR005693">
    <property type="entry name" value="Mce"/>
</dbReference>
<protein>
    <submittedName>
        <fullName evidence="4">MCE family protein</fullName>
    </submittedName>
</protein>
<feature type="transmembrane region" description="Helical" evidence="1">
    <location>
        <begin position="12"/>
        <end position="34"/>
    </location>
</feature>
<organism evidence="4 5">
    <name type="scientific">Nocardioides antri</name>
    <dbReference type="NCBI Taxonomy" id="2607659"/>
    <lineage>
        <taxon>Bacteria</taxon>
        <taxon>Bacillati</taxon>
        <taxon>Actinomycetota</taxon>
        <taxon>Actinomycetes</taxon>
        <taxon>Propionibacteriales</taxon>
        <taxon>Nocardioidaceae</taxon>
        <taxon>Nocardioides</taxon>
    </lineage>
</organism>
<comment type="caution">
    <text evidence="4">The sequence shown here is derived from an EMBL/GenBank/DDBJ whole genome shotgun (WGS) entry which is preliminary data.</text>
</comment>
<dbReference type="Pfam" id="PF11887">
    <property type="entry name" value="Mce4_CUP1"/>
    <property type="match status" value="1"/>
</dbReference>
<feature type="domain" description="Mammalian cell entry C-terminal" evidence="3">
    <location>
        <begin position="122"/>
        <end position="319"/>
    </location>
</feature>
<keyword evidence="1" id="KW-0472">Membrane</keyword>
<dbReference type="InterPro" id="IPR052336">
    <property type="entry name" value="MlaD_Phospholipid_Transporter"/>
</dbReference>
<name>A0A5B1LZL7_9ACTN</name>
<evidence type="ECO:0000259" key="2">
    <source>
        <dbReference type="Pfam" id="PF02470"/>
    </source>
</evidence>
<reference evidence="4 5" key="2">
    <citation type="submission" date="2019-09" db="EMBL/GenBank/DDBJ databases">
        <authorList>
            <person name="Jin C."/>
        </authorList>
    </citation>
    <scope>NUCLEOTIDE SEQUENCE [LARGE SCALE GENOMIC DNA]</scope>
    <source>
        <strain evidence="4 5">BN140041</strain>
    </source>
</reference>
<keyword evidence="1" id="KW-1133">Transmembrane helix</keyword>
<gene>
    <name evidence="4" type="ORF">F0U47_14615</name>
</gene>
<dbReference type="GO" id="GO:0005576">
    <property type="term" value="C:extracellular region"/>
    <property type="evidence" value="ECO:0007669"/>
    <property type="project" value="TreeGrafter"/>
</dbReference>
<dbReference type="GO" id="GO:0051701">
    <property type="term" value="P:biological process involved in interaction with host"/>
    <property type="evidence" value="ECO:0007669"/>
    <property type="project" value="TreeGrafter"/>
</dbReference>
<reference evidence="4 5" key="1">
    <citation type="submission" date="2019-09" db="EMBL/GenBank/DDBJ databases">
        <title>Nocardioides panacisoli sp. nov., isolated from the soil of a ginseng field.</title>
        <authorList>
            <person name="Cho C."/>
        </authorList>
    </citation>
    <scope>NUCLEOTIDE SEQUENCE [LARGE SCALE GENOMIC DNA]</scope>
    <source>
        <strain evidence="4 5">BN140041</strain>
    </source>
</reference>
<dbReference type="Pfam" id="PF02470">
    <property type="entry name" value="MlaD"/>
    <property type="match status" value="1"/>
</dbReference>
<sequence>MSAGSSSVLGPLWKSAVFIVTTTLATAVLAFTILNGSAAPGTTYRAVFVEAPSLNAGDDVRVAGVRVGQVTEVEIVDRRLAQVTFTVDTAVDLRSDVEAEIRFRNLIGQRYLALEQGTATGDLEPGSTIPVERTRPALDLTQLFNGFQPLFRLLSPEDVNELSFQVIQVLQGDGTTMAGLLRHTAGITSTLADRDEVIGEVITQLSRVLETVDSRSDDLRGLVTSLQQLVSGLAGDRDSIGDAVESMGHVTEGLGGLLAGSRVPIGRTIRGLDGLAGNLVAAEADLDRIFENLPRKLEAVGRTASYGSWVNFYLCSVGGAIPDVEGYEGGKGADAGAERCR</sequence>
<evidence type="ECO:0000313" key="4">
    <source>
        <dbReference type="EMBL" id="KAA1426143.1"/>
    </source>
</evidence>
<evidence type="ECO:0000313" key="5">
    <source>
        <dbReference type="Proteomes" id="UP000324351"/>
    </source>
</evidence>
<dbReference type="NCBIfam" id="TIGR00996">
    <property type="entry name" value="Mtu_fam_mce"/>
    <property type="match status" value="1"/>
</dbReference>
<dbReference type="PANTHER" id="PTHR33371">
    <property type="entry name" value="INTERMEMBRANE PHOSPHOLIPID TRANSPORT SYSTEM BINDING PROTEIN MLAD-RELATED"/>
    <property type="match status" value="1"/>
</dbReference>
<keyword evidence="1" id="KW-0812">Transmembrane</keyword>
<evidence type="ECO:0000256" key="1">
    <source>
        <dbReference type="SAM" id="Phobius"/>
    </source>
</evidence>